<keyword evidence="1" id="KW-0479">Metal-binding</keyword>
<dbReference type="Proteomes" id="UP000192223">
    <property type="component" value="Unplaced"/>
</dbReference>
<sequence>MTINADMVMDIYYAQDKLQELWQTISLQHLSYLEMEETPEKLEQRNKLEEYVKEYLYLAPHNKKFLLQETAQVLHRSANTKKDFSGYRAALGWSAIGIYAANLLAQPWRKEYKRIKMYSGFYKHQIEANLVGAEIMFEAMGYKYDRNCSILLMDGPVCPDRLINVSQDSLIAYVECQILKTIWEEVSASYKISWLEVLEFRETHLCNPKQSVLALTYRYHEKQYLQHTRSYSQGADPFSNMGARYSPPVTNVYPTVTTNHSFPPTIHTHLPPQVLPVPSSAQYMYGTNGYFANNYPTYAPILPAQHYPCNFPITCTQSLSKPCHTNNNNYCCLNGYAVGIPQDYNTQSIPTAQLVDIDPRNIYDVPDGRPRPVSTPQTNFVQQPNLYRDSARNSIQVNSDKEEVPPGNIESWDYVYRNLESQGYSKDLGERGDLLTSTLETKKLKNMGKKTGLEETFSNLSVKRTVNKPRETERLEGLKRETEKLKANVSTVPKVESPPRKTSISKISSSLQEALNKKSDNLKSKTLNVKKPKNKENKDKEDKCDGKLTEMEKRTQWECSACTFLNKDGVDICEICGKSKKTMEEVMEIGGSECPKCTLVNPKNINFCKACNHSLANSPTYI</sequence>
<dbReference type="GeneID" id="108738137"/>
<evidence type="ECO:0000313" key="8">
    <source>
        <dbReference type="RefSeq" id="XP_025833346.1"/>
    </source>
</evidence>
<feature type="compositionally biased region" description="Polar residues" evidence="5">
    <location>
        <begin position="500"/>
        <end position="513"/>
    </location>
</feature>
<dbReference type="RefSeq" id="XP_025833346.1">
    <property type="nucleotide sequence ID" value="XM_025977561.1"/>
</dbReference>
<keyword evidence="3" id="KW-0862">Zinc</keyword>
<dbReference type="InParanoid" id="A0A7F5RBJ4"/>
<dbReference type="Pfam" id="PF21388">
    <property type="entry name" value="SPATA2_PUB-like"/>
    <property type="match status" value="1"/>
</dbReference>
<dbReference type="KEGG" id="apln:108738137"/>
<dbReference type="Gene3D" id="2.30.30.380">
    <property type="entry name" value="Zn-finger domain of Sec23/24"/>
    <property type="match status" value="1"/>
</dbReference>
<keyword evidence="2 4" id="KW-0863">Zinc-finger</keyword>
<feature type="region of interest" description="Disordered" evidence="5">
    <location>
        <begin position="486"/>
        <end position="543"/>
    </location>
</feature>
<gene>
    <name evidence="8" type="primary">LOC108738137</name>
</gene>
<evidence type="ECO:0000259" key="6">
    <source>
        <dbReference type="PROSITE" id="PS50199"/>
    </source>
</evidence>
<dbReference type="Gene3D" id="1.20.58.2190">
    <property type="match status" value="1"/>
</dbReference>
<dbReference type="CTD" id="37864"/>
<dbReference type="PANTHER" id="PTHR15326:SF2">
    <property type="entry name" value="PROTEIN TAMOZHENNIC"/>
    <property type="match status" value="1"/>
</dbReference>
<dbReference type="InterPro" id="IPR001876">
    <property type="entry name" value="Znf_RanBP2"/>
</dbReference>
<accession>A0A7F5RBJ4</accession>
<keyword evidence="7" id="KW-1185">Reference proteome</keyword>
<evidence type="ECO:0000256" key="3">
    <source>
        <dbReference type="ARBA" id="ARBA00022833"/>
    </source>
</evidence>
<reference evidence="8" key="1">
    <citation type="submission" date="2025-08" db="UniProtKB">
        <authorList>
            <consortium name="RefSeq"/>
        </authorList>
    </citation>
    <scope>IDENTIFICATION</scope>
    <source>
        <tissue evidence="8">Entire body</tissue>
    </source>
</reference>
<dbReference type="GO" id="GO:0005737">
    <property type="term" value="C:cytoplasm"/>
    <property type="evidence" value="ECO:0007669"/>
    <property type="project" value="TreeGrafter"/>
</dbReference>
<evidence type="ECO:0000256" key="1">
    <source>
        <dbReference type="ARBA" id="ARBA00022723"/>
    </source>
</evidence>
<dbReference type="InterPro" id="IPR036443">
    <property type="entry name" value="Znf_RanBP2_sf"/>
</dbReference>
<dbReference type="GO" id="GO:0008270">
    <property type="term" value="F:zinc ion binding"/>
    <property type="evidence" value="ECO:0007669"/>
    <property type="project" value="UniProtKB-KW"/>
</dbReference>
<dbReference type="PANTHER" id="PTHR15326">
    <property type="entry name" value="SPERMATOGENESIS-ASSOCIATED PROTEIN 2/TAMOZHENNIC"/>
    <property type="match status" value="1"/>
</dbReference>
<dbReference type="PROSITE" id="PS50199">
    <property type="entry name" value="ZF_RANBP2_2"/>
    <property type="match status" value="1"/>
</dbReference>
<dbReference type="InterPro" id="IPR048839">
    <property type="entry name" value="SPATA2_PUB-like"/>
</dbReference>
<dbReference type="PROSITE" id="PS01358">
    <property type="entry name" value="ZF_RANBP2_1"/>
    <property type="match status" value="1"/>
</dbReference>
<feature type="compositionally biased region" description="Basic and acidic residues" evidence="5">
    <location>
        <begin position="534"/>
        <end position="543"/>
    </location>
</feature>
<dbReference type="SUPFAM" id="SSF90209">
    <property type="entry name" value="Ran binding protein zinc finger-like"/>
    <property type="match status" value="1"/>
</dbReference>
<dbReference type="AlphaFoldDB" id="A0A7F5RBJ4"/>
<evidence type="ECO:0000256" key="2">
    <source>
        <dbReference type="ARBA" id="ARBA00022771"/>
    </source>
</evidence>
<protein>
    <submittedName>
        <fullName evidence="8">Protein tamozhennic</fullName>
    </submittedName>
</protein>
<organism evidence="7 8">
    <name type="scientific">Agrilus planipennis</name>
    <name type="common">Emerald ash borer</name>
    <name type="synonym">Agrilus marcopoli</name>
    <dbReference type="NCBI Taxonomy" id="224129"/>
    <lineage>
        <taxon>Eukaryota</taxon>
        <taxon>Metazoa</taxon>
        <taxon>Ecdysozoa</taxon>
        <taxon>Arthropoda</taxon>
        <taxon>Hexapoda</taxon>
        <taxon>Insecta</taxon>
        <taxon>Pterygota</taxon>
        <taxon>Neoptera</taxon>
        <taxon>Endopterygota</taxon>
        <taxon>Coleoptera</taxon>
        <taxon>Polyphaga</taxon>
        <taxon>Elateriformia</taxon>
        <taxon>Buprestoidea</taxon>
        <taxon>Buprestidae</taxon>
        <taxon>Agrilinae</taxon>
        <taxon>Agrilus</taxon>
    </lineage>
</organism>
<evidence type="ECO:0000256" key="5">
    <source>
        <dbReference type="SAM" id="MobiDB-lite"/>
    </source>
</evidence>
<proteinExistence type="predicted"/>
<dbReference type="OrthoDB" id="9837000at2759"/>
<evidence type="ECO:0000256" key="4">
    <source>
        <dbReference type="PROSITE-ProRule" id="PRU00322"/>
    </source>
</evidence>
<feature type="domain" description="RanBP2-type" evidence="6">
    <location>
        <begin position="553"/>
        <end position="582"/>
    </location>
</feature>
<name>A0A7F5RBJ4_AGRPL</name>
<dbReference type="SMART" id="SM00547">
    <property type="entry name" value="ZnF_RBZ"/>
    <property type="match status" value="2"/>
</dbReference>
<evidence type="ECO:0000313" key="7">
    <source>
        <dbReference type="Proteomes" id="UP000192223"/>
    </source>
</evidence>
<dbReference type="FunCoup" id="A0A7F5RBJ4">
    <property type="interactions" value="275"/>
</dbReference>